<dbReference type="InterPro" id="IPR036259">
    <property type="entry name" value="MFS_trans_sf"/>
</dbReference>
<keyword evidence="2 4" id="KW-1133">Transmembrane helix</keyword>
<keyword evidence="1 4" id="KW-0812">Transmembrane</keyword>
<accession>A0ABM8ICI0</accession>
<keyword evidence="3 4" id="KW-0472">Membrane</keyword>
<name>A0ABM8ICI0_9BACE</name>
<dbReference type="InterPro" id="IPR020846">
    <property type="entry name" value="MFS_dom"/>
</dbReference>
<evidence type="ECO:0000256" key="1">
    <source>
        <dbReference type="ARBA" id="ARBA00022692"/>
    </source>
</evidence>
<feature type="transmembrane region" description="Helical" evidence="4">
    <location>
        <begin position="147"/>
        <end position="170"/>
    </location>
</feature>
<dbReference type="EMBL" id="AP028055">
    <property type="protein sequence ID" value="BEG99679.1"/>
    <property type="molecule type" value="Genomic_DNA"/>
</dbReference>
<dbReference type="Gene3D" id="1.20.1250.20">
    <property type="entry name" value="MFS general substrate transporter like domains"/>
    <property type="match status" value="1"/>
</dbReference>
<feature type="transmembrane region" description="Helical" evidence="4">
    <location>
        <begin position="60"/>
        <end position="83"/>
    </location>
</feature>
<dbReference type="Proteomes" id="UP001496674">
    <property type="component" value="Chromosome"/>
</dbReference>
<dbReference type="PROSITE" id="PS50850">
    <property type="entry name" value="MFS"/>
    <property type="match status" value="1"/>
</dbReference>
<gene>
    <name evidence="6" type="ORF">BSYN_19440</name>
</gene>
<dbReference type="Pfam" id="PF07690">
    <property type="entry name" value="MFS_1"/>
    <property type="match status" value="1"/>
</dbReference>
<feature type="transmembrane region" description="Helical" evidence="4">
    <location>
        <begin position="115"/>
        <end position="135"/>
    </location>
</feature>
<evidence type="ECO:0000256" key="3">
    <source>
        <dbReference type="ARBA" id="ARBA00023136"/>
    </source>
</evidence>
<keyword evidence="7" id="KW-1185">Reference proteome</keyword>
<evidence type="ECO:0000313" key="6">
    <source>
        <dbReference type="EMBL" id="BEG99679.1"/>
    </source>
</evidence>
<sequence>MVLAFVSSTASTFIVSPVGGFMAKTVKKERKGMASGCSQAANLAGVGIGGGAGLWLSNHFSYQVAIIVLVLAILFCTFALYYVPSVNAVSDKKILERIKLIGVDIKELVHSPVSLFSSIIIFTPIGVGAAQFLWSSVAKDWSVNPDLVALISGTMFGIASGLGGLFGGYISDKYGRWSAYFGSGASLAVITLLMGISDFVQSSYIIGVLTYGFMCGVNCAAYSTIILHAIGHGLAATKYALLSSIGNIPLAYMTAIDGWLHDYGGVKMMLFGETLIGFFFILIFLSIMQHYKIHKISI</sequence>
<reference evidence="6 7" key="1">
    <citation type="submission" date="2023-04" db="EMBL/GenBank/DDBJ databases">
        <title>Draft genome sequence of acteroides sedimenti strain YN3PY1.</title>
        <authorList>
            <person name="Yoshida N."/>
        </authorList>
    </citation>
    <scope>NUCLEOTIDE SEQUENCE [LARGE SCALE GENOMIC DNA]</scope>
    <source>
        <strain evidence="6 7">YN3PY1</strain>
    </source>
</reference>
<evidence type="ECO:0000313" key="7">
    <source>
        <dbReference type="Proteomes" id="UP001496674"/>
    </source>
</evidence>
<organism evidence="6 7">
    <name type="scientific">Bacteroides sedimenti</name>
    <dbReference type="NCBI Taxonomy" id="2136147"/>
    <lineage>
        <taxon>Bacteria</taxon>
        <taxon>Pseudomonadati</taxon>
        <taxon>Bacteroidota</taxon>
        <taxon>Bacteroidia</taxon>
        <taxon>Bacteroidales</taxon>
        <taxon>Bacteroidaceae</taxon>
        <taxon>Bacteroides</taxon>
    </lineage>
</organism>
<dbReference type="SUPFAM" id="SSF103473">
    <property type="entry name" value="MFS general substrate transporter"/>
    <property type="match status" value="1"/>
</dbReference>
<dbReference type="InterPro" id="IPR011701">
    <property type="entry name" value="MFS"/>
</dbReference>
<feature type="transmembrane region" description="Helical" evidence="4">
    <location>
        <begin position="203"/>
        <end position="227"/>
    </location>
</feature>
<feature type="domain" description="Major facilitator superfamily (MFS) profile" evidence="5">
    <location>
        <begin position="65"/>
        <end position="298"/>
    </location>
</feature>
<evidence type="ECO:0000256" key="4">
    <source>
        <dbReference type="SAM" id="Phobius"/>
    </source>
</evidence>
<proteinExistence type="predicted"/>
<evidence type="ECO:0000256" key="2">
    <source>
        <dbReference type="ARBA" id="ARBA00022989"/>
    </source>
</evidence>
<feature type="transmembrane region" description="Helical" evidence="4">
    <location>
        <begin position="268"/>
        <end position="288"/>
    </location>
</feature>
<evidence type="ECO:0000259" key="5">
    <source>
        <dbReference type="PROSITE" id="PS50850"/>
    </source>
</evidence>
<feature type="transmembrane region" description="Helical" evidence="4">
    <location>
        <begin position="239"/>
        <end position="256"/>
    </location>
</feature>
<protein>
    <recommendedName>
        <fullName evidence="5">Major facilitator superfamily (MFS) profile domain-containing protein</fullName>
    </recommendedName>
</protein>
<feature type="transmembrane region" description="Helical" evidence="4">
    <location>
        <begin position="177"/>
        <end position="197"/>
    </location>
</feature>